<dbReference type="Proteomes" id="UP000254889">
    <property type="component" value="Chromosome"/>
</dbReference>
<proteinExistence type="predicted"/>
<sequence length="69" mass="7562">MLTSAQSLIPGTLFVAGAIMMVIAHRSGKMERDINRISIFDLSPRAKNLIGLLLLFFAVVILGAELLRH</sequence>
<dbReference type="AlphaFoldDB" id="A0A345ZXX4"/>
<dbReference type="KEGG" id="ptaw:DW352_15315"/>
<feature type="transmembrane region" description="Helical" evidence="1">
    <location>
        <begin position="6"/>
        <end position="25"/>
    </location>
</feature>
<reference evidence="2 3" key="1">
    <citation type="submission" date="2018-07" db="EMBL/GenBank/DDBJ databases">
        <authorList>
            <person name="Quirk P.G."/>
            <person name="Krulwich T.A."/>
        </authorList>
    </citation>
    <scope>NUCLEOTIDE SEQUENCE [LARGE SCALE GENOMIC DNA]</scope>
    <source>
        <strain evidence="2 3">CC-BB4</strain>
    </source>
</reference>
<evidence type="ECO:0000313" key="3">
    <source>
        <dbReference type="Proteomes" id="UP000254889"/>
    </source>
</evidence>
<evidence type="ECO:0000256" key="1">
    <source>
        <dbReference type="SAM" id="Phobius"/>
    </source>
</evidence>
<keyword evidence="1" id="KW-0812">Transmembrane</keyword>
<keyword evidence="1" id="KW-0472">Membrane</keyword>
<gene>
    <name evidence="2" type="ORF">DW352_15315</name>
</gene>
<protein>
    <submittedName>
        <fullName evidence="2">Uncharacterized protein</fullName>
    </submittedName>
</protein>
<organism evidence="2 3">
    <name type="scientific">Pseudolabrys taiwanensis</name>
    <dbReference type="NCBI Taxonomy" id="331696"/>
    <lineage>
        <taxon>Bacteria</taxon>
        <taxon>Pseudomonadati</taxon>
        <taxon>Pseudomonadota</taxon>
        <taxon>Alphaproteobacteria</taxon>
        <taxon>Hyphomicrobiales</taxon>
        <taxon>Xanthobacteraceae</taxon>
        <taxon>Pseudolabrys</taxon>
    </lineage>
</organism>
<evidence type="ECO:0000313" key="2">
    <source>
        <dbReference type="EMBL" id="AXK81771.1"/>
    </source>
</evidence>
<name>A0A345ZXX4_9HYPH</name>
<accession>A0A345ZXX4</accession>
<feature type="transmembrane region" description="Helical" evidence="1">
    <location>
        <begin position="46"/>
        <end position="67"/>
    </location>
</feature>
<keyword evidence="3" id="KW-1185">Reference proteome</keyword>
<keyword evidence="1" id="KW-1133">Transmembrane helix</keyword>
<dbReference type="EMBL" id="CP031417">
    <property type="protein sequence ID" value="AXK81771.1"/>
    <property type="molecule type" value="Genomic_DNA"/>
</dbReference>